<gene>
    <name evidence="6" type="ORF">JXQ802_LOCUS36670</name>
</gene>
<dbReference type="InterPro" id="IPR036640">
    <property type="entry name" value="ABC1_TM_sf"/>
</dbReference>
<comment type="caution">
    <text evidence="6">The sequence shown here is derived from an EMBL/GenBank/DDBJ whole genome shotgun (WGS) entry which is preliminary data.</text>
</comment>
<sequence length="107" mass="12138">MNELMTYSKAGQIVQEVFSSLRTVLSLNGSKFEQKRYEKELHSTRWSSIRQGAVFGIFTGWLSLISYLAYSVGFIFGSLFTSDRVHHNSDISDILVVSNSYNQSLCI</sequence>
<dbReference type="Pfam" id="PF00664">
    <property type="entry name" value="ABC_membrane"/>
    <property type="match status" value="1"/>
</dbReference>
<dbReference type="EMBL" id="CAJNOL010001900">
    <property type="protein sequence ID" value="CAF1435207.1"/>
    <property type="molecule type" value="Genomic_DNA"/>
</dbReference>
<name>A0A815NQB0_9BILA</name>
<dbReference type="Gene3D" id="1.20.1560.10">
    <property type="entry name" value="ABC transporter type 1, transmembrane domain"/>
    <property type="match status" value="1"/>
</dbReference>
<reference evidence="6" key="1">
    <citation type="submission" date="2021-02" db="EMBL/GenBank/DDBJ databases">
        <authorList>
            <person name="Nowell W R."/>
        </authorList>
    </citation>
    <scope>NUCLEOTIDE SEQUENCE</scope>
</reference>
<accession>A0A815NQB0</accession>
<keyword evidence="2 4" id="KW-1133">Transmembrane helix</keyword>
<keyword evidence="1 4" id="KW-0812">Transmembrane</keyword>
<dbReference type="Proteomes" id="UP000663870">
    <property type="component" value="Unassembled WGS sequence"/>
</dbReference>
<dbReference type="InterPro" id="IPR011527">
    <property type="entry name" value="ABC1_TM_dom"/>
</dbReference>
<dbReference type="GO" id="GO:0140359">
    <property type="term" value="F:ABC-type transporter activity"/>
    <property type="evidence" value="ECO:0007669"/>
    <property type="project" value="InterPro"/>
</dbReference>
<evidence type="ECO:0000313" key="7">
    <source>
        <dbReference type="Proteomes" id="UP000663870"/>
    </source>
</evidence>
<dbReference type="AlphaFoldDB" id="A0A815NQB0"/>
<dbReference type="SUPFAM" id="SSF90123">
    <property type="entry name" value="ABC transporter transmembrane region"/>
    <property type="match status" value="1"/>
</dbReference>
<dbReference type="GO" id="GO:0016020">
    <property type="term" value="C:membrane"/>
    <property type="evidence" value="ECO:0007669"/>
    <property type="project" value="InterPro"/>
</dbReference>
<protein>
    <recommendedName>
        <fullName evidence="5">ABC transmembrane type-1 domain-containing protein</fullName>
    </recommendedName>
</protein>
<dbReference type="GO" id="GO:0005524">
    <property type="term" value="F:ATP binding"/>
    <property type="evidence" value="ECO:0007669"/>
    <property type="project" value="InterPro"/>
</dbReference>
<evidence type="ECO:0000256" key="1">
    <source>
        <dbReference type="ARBA" id="ARBA00022692"/>
    </source>
</evidence>
<keyword evidence="7" id="KW-1185">Reference proteome</keyword>
<evidence type="ECO:0000256" key="2">
    <source>
        <dbReference type="ARBA" id="ARBA00022989"/>
    </source>
</evidence>
<keyword evidence="3 4" id="KW-0472">Membrane</keyword>
<proteinExistence type="predicted"/>
<evidence type="ECO:0000313" key="6">
    <source>
        <dbReference type="EMBL" id="CAF1435207.1"/>
    </source>
</evidence>
<feature type="domain" description="ABC transmembrane type-1" evidence="5">
    <location>
        <begin position="1"/>
        <end position="83"/>
    </location>
</feature>
<organism evidence="6 7">
    <name type="scientific">Rotaria sordida</name>
    <dbReference type="NCBI Taxonomy" id="392033"/>
    <lineage>
        <taxon>Eukaryota</taxon>
        <taxon>Metazoa</taxon>
        <taxon>Spiralia</taxon>
        <taxon>Gnathifera</taxon>
        <taxon>Rotifera</taxon>
        <taxon>Eurotatoria</taxon>
        <taxon>Bdelloidea</taxon>
        <taxon>Philodinida</taxon>
        <taxon>Philodinidae</taxon>
        <taxon>Rotaria</taxon>
    </lineage>
</organism>
<evidence type="ECO:0000256" key="3">
    <source>
        <dbReference type="ARBA" id="ARBA00023136"/>
    </source>
</evidence>
<evidence type="ECO:0000259" key="5">
    <source>
        <dbReference type="PROSITE" id="PS50929"/>
    </source>
</evidence>
<dbReference type="PROSITE" id="PS50929">
    <property type="entry name" value="ABC_TM1F"/>
    <property type="match status" value="1"/>
</dbReference>
<feature type="transmembrane region" description="Helical" evidence="4">
    <location>
        <begin position="53"/>
        <end position="80"/>
    </location>
</feature>
<evidence type="ECO:0000256" key="4">
    <source>
        <dbReference type="SAM" id="Phobius"/>
    </source>
</evidence>